<dbReference type="GeneID" id="74568016"/>
<sequence length="132" mass="15870">MNEIIEKTKEWLEKADRDLKSAKILLYNELYDYSLFHSQQAIEKYLKAFITYKNIPLNKIHDISLLIEYCMKMDTDFKYLYNINADKLYPIGIEIRYPVKYIVTEEDAKEAIDIAEKVREFIYKKLNIDNNI</sequence>
<evidence type="ECO:0000259" key="1">
    <source>
        <dbReference type="PROSITE" id="PS50910"/>
    </source>
</evidence>
<protein>
    <recommendedName>
        <fullName evidence="1">HEPN domain-containing protein</fullName>
    </recommendedName>
</protein>
<accession>A0A915WR74</accession>
<evidence type="ECO:0000313" key="3">
    <source>
        <dbReference type="Proteomes" id="UP001055553"/>
    </source>
</evidence>
<dbReference type="Gene3D" id="1.20.120.330">
    <property type="entry name" value="Nucleotidyltransferases domain 2"/>
    <property type="match status" value="1"/>
</dbReference>
<keyword evidence="3" id="KW-1185">Reference proteome</keyword>
<dbReference type="SUPFAM" id="SSF81593">
    <property type="entry name" value="Nucleotidyltransferase substrate binding subunit/domain"/>
    <property type="match status" value="1"/>
</dbReference>
<organism evidence="2 3">
    <name type="scientific">Nanobdella aerobiophila</name>
    <dbReference type="NCBI Taxonomy" id="2586965"/>
    <lineage>
        <taxon>Archaea</taxon>
        <taxon>Nanobdellota</taxon>
        <taxon>Nanobdellia</taxon>
        <taxon>Nanobdellales</taxon>
        <taxon>Nanobdellaceae</taxon>
        <taxon>Nanobdella</taxon>
    </lineage>
</organism>
<dbReference type="Pfam" id="PF05168">
    <property type="entry name" value="HEPN"/>
    <property type="match status" value="1"/>
</dbReference>
<dbReference type="EMBL" id="AP019769">
    <property type="protein sequence ID" value="BBL45243.1"/>
    <property type="molecule type" value="Genomic_DNA"/>
</dbReference>
<evidence type="ECO:0000313" key="2">
    <source>
        <dbReference type="EMBL" id="BBL45243.1"/>
    </source>
</evidence>
<name>A0A915WR74_9ARCH</name>
<dbReference type="PROSITE" id="PS50910">
    <property type="entry name" value="HEPN"/>
    <property type="match status" value="1"/>
</dbReference>
<feature type="domain" description="HEPN" evidence="1">
    <location>
        <begin position="12"/>
        <end position="118"/>
    </location>
</feature>
<dbReference type="AlphaFoldDB" id="A0A915WR74"/>
<dbReference type="Proteomes" id="UP001055553">
    <property type="component" value="Chromosome"/>
</dbReference>
<proteinExistence type="predicted"/>
<dbReference type="KEGG" id="naer:MJ1_0064"/>
<gene>
    <name evidence="2" type="ORF">MJ1_0064</name>
</gene>
<reference evidence="3" key="1">
    <citation type="journal article" date="2022" name="Int. J. Syst. Evol. Microbiol.">
        <title>Nanobdella aerobiophila gen. nov., sp. nov., a thermoacidophilic, obligate ectosymbiotic archaeon, and proposal of Nanobdellaceae fam. nov., Nanobdellales ord. nov. and Nanobdellia class. nov.</title>
        <authorList>
            <person name="Kato S."/>
            <person name="Ogasawara A."/>
            <person name="Itoh T."/>
            <person name="Sakai H.D."/>
            <person name="Shimizu M."/>
            <person name="Yuki M."/>
            <person name="Kaneko M."/>
            <person name="Takashina T."/>
            <person name="Ohkuma M."/>
        </authorList>
    </citation>
    <scope>NUCLEOTIDE SEQUENCE [LARGE SCALE GENOMIC DNA]</scope>
    <source>
        <strain evidence="3">MJ1</strain>
    </source>
</reference>
<dbReference type="InterPro" id="IPR007842">
    <property type="entry name" value="HEPN_dom"/>
</dbReference>
<dbReference type="RefSeq" id="WP_258393284.1">
    <property type="nucleotide sequence ID" value="NZ_AP019769.1"/>
</dbReference>
<dbReference type="SMART" id="SM00748">
    <property type="entry name" value="HEPN"/>
    <property type="match status" value="1"/>
</dbReference>